<dbReference type="Pfam" id="PF19054">
    <property type="entry name" value="DUF5753"/>
    <property type="match status" value="1"/>
</dbReference>
<sequence length="286" mass="32522">MMRRPIGRRQLGSELRRLRIEAKRQQREMAEVIECDASQISKVERGERTLKALELNALLDFLKVRGDKRDEMLALGEEARKRQPRKTYSDILSGTFRRLGDLEEDASEIYCFADQLIPGLLQIPDYIRALVTDSIYRTNAPVEAEMEARITFRLDRQRVLELENRISFLIGESALLRPVGGPAVLRRQLLHVLGVIDGKPWITVRVVPLTLGVHPLLGGALSVFRFCPGVDDVVHQSTVFGGGVYLDEVNETRECLRAFKNCRERALGPAETRRLLLRRVRELAPG</sequence>
<protein>
    <submittedName>
        <fullName evidence="3">Helix-turn-helix domain-containing protein</fullName>
    </submittedName>
</protein>
<evidence type="ECO:0000259" key="2">
    <source>
        <dbReference type="PROSITE" id="PS50943"/>
    </source>
</evidence>
<dbReference type="SMART" id="SM00530">
    <property type="entry name" value="HTH_XRE"/>
    <property type="match status" value="1"/>
</dbReference>
<dbReference type="OrthoDB" id="3630543at2"/>
<dbReference type="Gene3D" id="1.10.260.40">
    <property type="entry name" value="lambda repressor-like DNA-binding domains"/>
    <property type="match status" value="1"/>
</dbReference>
<organism evidence="3 4">
    <name type="scientific">Amycolatopsis xylanica</name>
    <dbReference type="NCBI Taxonomy" id="589385"/>
    <lineage>
        <taxon>Bacteria</taxon>
        <taxon>Bacillati</taxon>
        <taxon>Actinomycetota</taxon>
        <taxon>Actinomycetes</taxon>
        <taxon>Pseudonocardiales</taxon>
        <taxon>Pseudonocardiaceae</taxon>
        <taxon>Amycolatopsis</taxon>
    </lineage>
</organism>
<feature type="domain" description="HTH cro/C1-type" evidence="2">
    <location>
        <begin position="15"/>
        <end position="69"/>
    </location>
</feature>
<evidence type="ECO:0000313" key="4">
    <source>
        <dbReference type="Proteomes" id="UP000199515"/>
    </source>
</evidence>
<feature type="coiled-coil region" evidence="1">
    <location>
        <begin position="8"/>
        <end position="35"/>
    </location>
</feature>
<evidence type="ECO:0000256" key="1">
    <source>
        <dbReference type="SAM" id="Coils"/>
    </source>
</evidence>
<dbReference type="InterPro" id="IPR043917">
    <property type="entry name" value="DUF5753"/>
</dbReference>
<gene>
    <name evidence="3" type="ORF">SAMN05421504_107266</name>
</gene>
<dbReference type="AlphaFoldDB" id="A0A1H3NF25"/>
<reference evidence="3 4" key="1">
    <citation type="submission" date="2016-10" db="EMBL/GenBank/DDBJ databases">
        <authorList>
            <person name="de Groot N.N."/>
        </authorList>
    </citation>
    <scope>NUCLEOTIDE SEQUENCE [LARGE SCALE GENOMIC DNA]</scope>
    <source>
        <strain evidence="3 4">CPCC 202699</strain>
    </source>
</reference>
<dbReference type="Proteomes" id="UP000199515">
    <property type="component" value="Unassembled WGS sequence"/>
</dbReference>
<dbReference type="InterPro" id="IPR001387">
    <property type="entry name" value="Cro/C1-type_HTH"/>
</dbReference>
<evidence type="ECO:0000313" key="3">
    <source>
        <dbReference type="EMBL" id="SDY87522.1"/>
    </source>
</evidence>
<dbReference type="InterPro" id="IPR010982">
    <property type="entry name" value="Lambda_DNA-bd_dom_sf"/>
</dbReference>
<accession>A0A1H3NF25</accession>
<name>A0A1H3NF25_9PSEU</name>
<dbReference type="Pfam" id="PF13560">
    <property type="entry name" value="HTH_31"/>
    <property type="match status" value="1"/>
</dbReference>
<dbReference type="EMBL" id="FNON01000007">
    <property type="protein sequence ID" value="SDY87522.1"/>
    <property type="molecule type" value="Genomic_DNA"/>
</dbReference>
<keyword evidence="1" id="KW-0175">Coiled coil</keyword>
<keyword evidence="4" id="KW-1185">Reference proteome</keyword>
<dbReference type="CDD" id="cd00093">
    <property type="entry name" value="HTH_XRE"/>
    <property type="match status" value="1"/>
</dbReference>
<dbReference type="PROSITE" id="PS50943">
    <property type="entry name" value="HTH_CROC1"/>
    <property type="match status" value="1"/>
</dbReference>
<proteinExistence type="predicted"/>
<dbReference type="RefSeq" id="WP_091294734.1">
    <property type="nucleotide sequence ID" value="NZ_FNON01000007.1"/>
</dbReference>
<dbReference type="GO" id="GO:0003677">
    <property type="term" value="F:DNA binding"/>
    <property type="evidence" value="ECO:0007669"/>
    <property type="project" value="InterPro"/>
</dbReference>
<dbReference type="STRING" id="589385.SAMN05421504_107266"/>
<dbReference type="SUPFAM" id="SSF47413">
    <property type="entry name" value="lambda repressor-like DNA-binding domains"/>
    <property type="match status" value="1"/>
</dbReference>